<accession>A0A9P6GX91</accession>
<evidence type="ECO:0000256" key="6">
    <source>
        <dbReference type="ARBA" id="ARBA00022801"/>
    </source>
</evidence>
<evidence type="ECO:0000256" key="3">
    <source>
        <dbReference type="ARBA" id="ARBA00022695"/>
    </source>
</evidence>
<evidence type="ECO:0000256" key="7">
    <source>
        <dbReference type="ARBA" id="ARBA00022918"/>
    </source>
</evidence>
<dbReference type="AlphaFoldDB" id="A0A9P6GX91"/>
<dbReference type="CDD" id="cd01647">
    <property type="entry name" value="RT_LTR"/>
    <property type="match status" value="1"/>
</dbReference>
<dbReference type="GO" id="GO:0004519">
    <property type="term" value="F:endonuclease activity"/>
    <property type="evidence" value="ECO:0007669"/>
    <property type="project" value="UniProtKB-KW"/>
</dbReference>
<dbReference type="OrthoDB" id="2193211at2759"/>
<dbReference type="PANTHER" id="PTHR24559:SF444">
    <property type="entry name" value="REVERSE TRANSCRIPTASE DOMAIN-CONTAINING PROTEIN"/>
    <property type="match status" value="1"/>
</dbReference>
<keyword evidence="2" id="KW-0808">Transferase</keyword>
<dbReference type="PANTHER" id="PTHR24559">
    <property type="entry name" value="TRANSPOSON TY3-I GAG-POL POLYPROTEIN"/>
    <property type="match status" value="1"/>
</dbReference>
<feature type="domain" description="Reverse transcriptase" evidence="8">
    <location>
        <begin position="2"/>
        <end position="99"/>
    </location>
</feature>
<gene>
    <name evidence="9" type="primary">TY3B-I_8</name>
    <name evidence="9" type="ORF">NGRA_2870</name>
</gene>
<evidence type="ECO:0000256" key="1">
    <source>
        <dbReference type="ARBA" id="ARBA00022670"/>
    </source>
</evidence>
<evidence type="ECO:0000313" key="9">
    <source>
        <dbReference type="EMBL" id="KAF9761084.1"/>
    </source>
</evidence>
<dbReference type="InterPro" id="IPR043502">
    <property type="entry name" value="DNA/RNA_pol_sf"/>
</dbReference>
<comment type="caution">
    <text evidence="9">The sequence shown here is derived from an EMBL/GenBank/DDBJ whole genome shotgun (WGS) entry which is preliminary data.</text>
</comment>
<dbReference type="InterPro" id="IPR043128">
    <property type="entry name" value="Rev_trsase/Diguanyl_cyclase"/>
</dbReference>
<evidence type="ECO:0000256" key="5">
    <source>
        <dbReference type="ARBA" id="ARBA00022759"/>
    </source>
</evidence>
<dbReference type="GO" id="GO:0008233">
    <property type="term" value="F:peptidase activity"/>
    <property type="evidence" value="ECO:0007669"/>
    <property type="project" value="UniProtKB-KW"/>
</dbReference>
<evidence type="ECO:0000313" key="10">
    <source>
        <dbReference type="Proteomes" id="UP000740883"/>
    </source>
</evidence>
<keyword evidence="3" id="KW-0548">Nucleotidyltransferase</keyword>
<keyword evidence="10" id="KW-1185">Reference proteome</keyword>
<keyword evidence="4" id="KW-0540">Nuclease</keyword>
<dbReference type="EMBL" id="SBJO01000431">
    <property type="protein sequence ID" value="KAF9761084.1"/>
    <property type="molecule type" value="Genomic_DNA"/>
</dbReference>
<reference evidence="9 10" key="1">
    <citation type="journal article" date="2020" name="Genome Biol. Evol.">
        <title>Comparative genomics of strictly vertically transmitted, feminizing microsporidia endosymbionts of amphipod crustaceans.</title>
        <authorList>
            <person name="Cormier A."/>
            <person name="Chebbi M.A."/>
            <person name="Giraud I."/>
            <person name="Wattier R."/>
            <person name="Teixeira M."/>
            <person name="Gilbert C."/>
            <person name="Rigaud T."/>
            <person name="Cordaux R."/>
        </authorList>
    </citation>
    <scope>NUCLEOTIDE SEQUENCE [LARGE SCALE GENOMIC DNA]</scope>
    <source>
        <strain evidence="9 10">Ou3-Ou53</strain>
    </source>
</reference>
<keyword evidence="7" id="KW-0695">RNA-directed DNA polymerase</keyword>
<keyword evidence="1" id="KW-0645">Protease</keyword>
<dbReference type="FunFam" id="3.10.10.10:FF:000007">
    <property type="entry name" value="Retrovirus-related Pol polyprotein from transposon 17.6-like Protein"/>
    <property type="match status" value="1"/>
</dbReference>
<name>A0A9P6GX91_9MICR</name>
<dbReference type="SUPFAM" id="SSF56672">
    <property type="entry name" value="DNA/RNA polymerases"/>
    <property type="match status" value="1"/>
</dbReference>
<dbReference type="Gene3D" id="3.10.10.10">
    <property type="entry name" value="HIV Type 1 Reverse Transcriptase, subunit A, domain 1"/>
    <property type="match status" value="1"/>
</dbReference>
<keyword evidence="6" id="KW-0378">Hydrolase</keyword>
<dbReference type="GO" id="GO:0003964">
    <property type="term" value="F:RNA-directed DNA polymerase activity"/>
    <property type="evidence" value="ECO:0007669"/>
    <property type="project" value="UniProtKB-KW"/>
</dbReference>
<dbReference type="FunFam" id="3.30.70.270:FF:000003">
    <property type="entry name" value="Transposon Ty3-G Gag-Pol polyprotein"/>
    <property type="match status" value="1"/>
</dbReference>
<organism evidence="9 10">
    <name type="scientific">Nosema granulosis</name>
    <dbReference type="NCBI Taxonomy" id="83296"/>
    <lineage>
        <taxon>Eukaryota</taxon>
        <taxon>Fungi</taxon>
        <taxon>Fungi incertae sedis</taxon>
        <taxon>Microsporidia</taxon>
        <taxon>Nosematidae</taxon>
        <taxon>Nosema</taxon>
    </lineage>
</organism>
<dbReference type="GO" id="GO:0006508">
    <property type="term" value="P:proteolysis"/>
    <property type="evidence" value="ECO:0007669"/>
    <property type="project" value="UniProtKB-KW"/>
</dbReference>
<evidence type="ECO:0000259" key="8">
    <source>
        <dbReference type="Pfam" id="PF00078"/>
    </source>
</evidence>
<dbReference type="Gene3D" id="3.30.70.270">
    <property type="match status" value="1"/>
</dbReference>
<evidence type="ECO:0000256" key="4">
    <source>
        <dbReference type="ARBA" id="ARBA00022722"/>
    </source>
</evidence>
<sequence>MGYYQIEIDNESIPKTAFVLPFGQYEFLRMPFGLSNAPREFQRIMNEKLSDLNFVKVFVDDILIYSKTPETHLKHVDIVLSRLSEEGISINYEKSSFMKKRSNI</sequence>
<proteinExistence type="predicted"/>
<keyword evidence="5" id="KW-0255">Endonuclease</keyword>
<dbReference type="Pfam" id="PF00078">
    <property type="entry name" value="RVT_1"/>
    <property type="match status" value="1"/>
</dbReference>
<evidence type="ECO:0000256" key="2">
    <source>
        <dbReference type="ARBA" id="ARBA00022679"/>
    </source>
</evidence>
<protein>
    <submittedName>
        <fullName evidence="9">Transposon Ty3-I Gag-Pol polyprotein</fullName>
    </submittedName>
</protein>
<dbReference type="InterPro" id="IPR053134">
    <property type="entry name" value="RNA-dir_DNA_polymerase"/>
</dbReference>
<dbReference type="Proteomes" id="UP000740883">
    <property type="component" value="Unassembled WGS sequence"/>
</dbReference>
<dbReference type="InterPro" id="IPR000477">
    <property type="entry name" value="RT_dom"/>
</dbReference>